<dbReference type="Pfam" id="PF10926">
    <property type="entry name" value="DUF2800"/>
    <property type="match status" value="1"/>
</dbReference>
<accession>A0A6J7W541</accession>
<dbReference type="InterPro" id="IPR021229">
    <property type="entry name" value="DUF2800"/>
</dbReference>
<name>A0A6J7W541_9CAUD</name>
<protein>
    <submittedName>
        <fullName evidence="1">Uncharacterized protein</fullName>
    </submittedName>
</protein>
<organism evidence="1">
    <name type="scientific">uncultured Caudovirales phage</name>
    <dbReference type="NCBI Taxonomy" id="2100421"/>
    <lineage>
        <taxon>Viruses</taxon>
        <taxon>Duplodnaviria</taxon>
        <taxon>Heunggongvirae</taxon>
        <taxon>Uroviricota</taxon>
        <taxon>Caudoviricetes</taxon>
        <taxon>Peduoviridae</taxon>
        <taxon>Maltschvirus</taxon>
        <taxon>Maltschvirus maltsch</taxon>
    </lineage>
</organism>
<gene>
    <name evidence="1" type="ORF">UFOVP148_28</name>
</gene>
<evidence type="ECO:0000313" key="1">
    <source>
        <dbReference type="EMBL" id="CAB5151208.1"/>
    </source>
</evidence>
<proteinExistence type="predicted"/>
<reference evidence="1" key="1">
    <citation type="submission" date="2020-05" db="EMBL/GenBank/DDBJ databases">
        <authorList>
            <person name="Chiriac C."/>
            <person name="Salcher M."/>
            <person name="Ghai R."/>
            <person name="Kavagutti S V."/>
        </authorList>
    </citation>
    <scope>NUCLEOTIDE SEQUENCE</scope>
</reference>
<sequence length="120" mass="13276">MTYEQPKNLTVEQLSKILKAIPELKAWIASVEDYALGIAQTGTEVPGFEVGTTRSSRVWTDETKVIEVLEDKGIDPDKYLPRSLLSVAQMEKLLGKSEFNNLLAQEVGQTTGNPKLVQKA</sequence>
<dbReference type="EMBL" id="LR798197">
    <property type="protein sequence ID" value="CAB5151208.1"/>
    <property type="molecule type" value="Genomic_DNA"/>
</dbReference>